<comment type="catalytic activity">
    <reaction evidence="1">
        <text>an N-(ADP-alpha-D-ribosyl)-thymidine in DNA + H2O = a thymidine in DNA + ADP-D-ribose</text>
        <dbReference type="Rhea" id="RHEA:71655"/>
        <dbReference type="Rhea" id="RHEA-COMP:13556"/>
        <dbReference type="Rhea" id="RHEA-COMP:18051"/>
        <dbReference type="ChEBI" id="CHEBI:15377"/>
        <dbReference type="ChEBI" id="CHEBI:57967"/>
        <dbReference type="ChEBI" id="CHEBI:137386"/>
        <dbReference type="ChEBI" id="CHEBI:191199"/>
    </reaction>
    <physiologicalReaction direction="left-to-right" evidence="1">
        <dbReference type="Rhea" id="RHEA:71656"/>
    </physiologicalReaction>
</comment>
<gene>
    <name evidence="3" type="ORF">B7C42_08263</name>
</gene>
<dbReference type="SMART" id="SM00506">
    <property type="entry name" value="A1pp"/>
    <property type="match status" value="1"/>
</dbReference>
<feature type="domain" description="Macro" evidence="2">
    <location>
        <begin position="1"/>
        <end position="156"/>
    </location>
</feature>
<evidence type="ECO:0000313" key="3">
    <source>
        <dbReference type="EMBL" id="OXR39667.1"/>
    </source>
</evidence>
<name>A0A231GSS1_9NOCA</name>
<protein>
    <recommendedName>
        <fullName evidence="2">Macro domain-containing protein</fullName>
    </recommendedName>
</protein>
<evidence type="ECO:0000259" key="2">
    <source>
        <dbReference type="PROSITE" id="PS51154"/>
    </source>
</evidence>
<dbReference type="PANTHER" id="PTHR12521">
    <property type="entry name" value="PROTEIN C6ORF130"/>
    <property type="match status" value="1"/>
</dbReference>
<dbReference type="PANTHER" id="PTHR12521:SF0">
    <property type="entry name" value="ADP-RIBOSE GLYCOHYDROLASE OARD1"/>
    <property type="match status" value="1"/>
</dbReference>
<evidence type="ECO:0000256" key="1">
    <source>
        <dbReference type="ARBA" id="ARBA00035885"/>
    </source>
</evidence>
<dbReference type="GO" id="GO:0140291">
    <property type="term" value="P:peptidyl-glutamate ADP-deribosylation"/>
    <property type="evidence" value="ECO:0007669"/>
    <property type="project" value="TreeGrafter"/>
</dbReference>
<keyword evidence="4" id="KW-1185">Reference proteome</keyword>
<sequence length="351" mass="38609">MIREEHGNLLRSDAEALVNTVNTVGVMGKGIALQFKRAYPEMFRAYERATAGGDVRIGEMFVWETGALSGPKFIINFPTKRHWRSPSRIEDIESGLRGLVDVIAQRKILSIAIPPLGCGNGGLAWDEVAPRIWESLTPIADSVDVRIYPPEGAPPASQMVNRTSPPQMTAARAAIIKLLYVYEMASDHATTLIEAQKLAYFLQISGENLRLDFVQGRYGPYADNLRKALSHMEGHFICGFGDGSAKALDAEPLTVVGAAVGRAEEVLADAKTTARRVDRVIGLTEGFASMYGMELLATVHWASLRSRTRDIGEIVEIVQSWNERKNRIFTTPHIAFALDKLDSDGWLAAVE</sequence>
<evidence type="ECO:0000313" key="4">
    <source>
        <dbReference type="Proteomes" id="UP000215506"/>
    </source>
</evidence>
<organism evidence="3 4">
    <name type="scientific">Nocardia cerradoensis</name>
    <dbReference type="NCBI Taxonomy" id="85688"/>
    <lineage>
        <taxon>Bacteria</taxon>
        <taxon>Bacillati</taxon>
        <taxon>Actinomycetota</taxon>
        <taxon>Actinomycetes</taxon>
        <taxon>Mycobacteriales</taxon>
        <taxon>Nocardiaceae</taxon>
        <taxon>Nocardia</taxon>
    </lineage>
</organism>
<accession>A0A231GSS1</accession>
<dbReference type="Gene3D" id="3.40.220.10">
    <property type="entry name" value="Leucine Aminopeptidase, subunit E, domain 1"/>
    <property type="match status" value="1"/>
</dbReference>
<comment type="caution">
    <text evidence="3">The sequence shown here is derived from an EMBL/GenBank/DDBJ whole genome shotgun (WGS) entry which is preliminary data.</text>
</comment>
<dbReference type="Proteomes" id="UP000215506">
    <property type="component" value="Unassembled WGS sequence"/>
</dbReference>
<reference evidence="3 4" key="1">
    <citation type="submission" date="2017-07" db="EMBL/GenBank/DDBJ databases">
        <title>First draft Genome Sequence of Nocardia cerradoensis isolated from human infection.</title>
        <authorList>
            <person name="Carrasco G."/>
        </authorList>
    </citation>
    <scope>NUCLEOTIDE SEQUENCE [LARGE SCALE GENOMIC DNA]</scope>
    <source>
        <strain evidence="3 4">CNM20130759</strain>
    </source>
</reference>
<dbReference type="Pfam" id="PF01661">
    <property type="entry name" value="Macro"/>
    <property type="match status" value="1"/>
</dbReference>
<dbReference type="CDD" id="cd02901">
    <property type="entry name" value="Macro_Poa1p-like"/>
    <property type="match status" value="1"/>
</dbReference>
<dbReference type="EMBL" id="NGAF01000095">
    <property type="protein sequence ID" value="OXR39667.1"/>
    <property type="molecule type" value="Genomic_DNA"/>
</dbReference>
<dbReference type="AlphaFoldDB" id="A0A231GSS1"/>
<proteinExistence type="predicted"/>
<dbReference type="InterPro" id="IPR043472">
    <property type="entry name" value="Macro_dom-like"/>
</dbReference>
<dbReference type="SUPFAM" id="SSF52949">
    <property type="entry name" value="Macro domain-like"/>
    <property type="match status" value="1"/>
</dbReference>
<dbReference type="PROSITE" id="PS51154">
    <property type="entry name" value="MACRO"/>
    <property type="match status" value="1"/>
</dbReference>
<dbReference type="RefSeq" id="WP_094028478.1">
    <property type="nucleotide sequence ID" value="NZ_NGAF01000095.1"/>
</dbReference>
<dbReference type="InterPro" id="IPR002589">
    <property type="entry name" value="Macro_dom"/>
</dbReference>
<dbReference type="InterPro" id="IPR050892">
    <property type="entry name" value="ADP-ribose_metab_enzymes"/>
</dbReference>